<dbReference type="EMBL" id="OX459964">
    <property type="protein sequence ID" value="CAI9168129.1"/>
    <property type="molecule type" value="Genomic_DNA"/>
</dbReference>
<name>A0ABN8Z324_RANTA</name>
<proteinExistence type="predicted"/>
<accession>A0ABN8Z324</accession>
<keyword evidence="2" id="KW-1185">Reference proteome</keyword>
<gene>
    <name evidence="1" type="ORF">MRATA1EN1_LOCUS17091</name>
</gene>
<evidence type="ECO:0000313" key="2">
    <source>
        <dbReference type="Proteomes" id="UP001176941"/>
    </source>
</evidence>
<evidence type="ECO:0000313" key="1">
    <source>
        <dbReference type="EMBL" id="CAI9168129.1"/>
    </source>
</evidence>
<sequence length="99" mass="11396">MVMGNFGGKLTPVTVTFRVTNIEENTKQKHSQTHEESHYSLHTDIHPVPWTKTHTINHNTASSWDYSNQPHCSTYKLLSIMRAPILIAPMNFESVWPLH</sequence>
<protein>
    <submittedName>
        <fullName evidence="1">Uncharacterized protein</fullName>
    </submittedName>
</protein>
<dbReference type="Proteomes" id="UP001176941">
    <property type="component" value="Chromosome 28"/>
</dbReference>
<organism evidence="1 2">
    <name type="scientific">Rangifer tarandus platyrhynchus</name>
    <name type="common">Svalbard reindeer</name>
    <dbReference type="NCBI Taxonomy" id="3082113"/>
    <lineage>
        <taxon>Eukaryota</taxon>
        <taxon>Metazoa</taxon>
        <taxon>Chordata</taxon>
        <taxon>Craniata</taxon>
        <taxon>Vertebrata</taxon>
        <taxon>Euteleostomi</taxon>
        <taxon>Mammalia</taxon>
        <taxon>Eutheria</taxon>
        <taxon>Laurasiatheria</taxon>
        <taxon>Artiodactyla</taxon>
        <taxon>Ruminantia</taxon>
        <taxon>Pecora</taxon>
        <taxon>Cervidae</taxon>
        <taxon>Odocoileinae</taxon>
        <taxon>Rangifer</taxon>
    </lineage>
</organism>
<reference evidence="1" key="1">
    <citation type="submission" date="2023-04" db="EMBL/GenBank/DDBJ databases">
        <authorList>
            <consortium name="ELIXIR-Norway"/>
        </authorList>
    </citation>
    <scope>NUCLEOTIDE SEQUENCE [LARGE SCALE GENOMIC DNA]</scope>
</reference>